<dbReference type="SUPFAM" id="SSF118203">
    <property type="entry name" value="Vacuolar ATP synthase subunit C"/>
    <property type="match status" value="1"/>
</dbReference>
<dbReference type="InterPro" id="IPR036132">
    <property type="entry name" value="Vac_ATP_synth_c_sf"/>
</dbReference>
<evidence type="ECO:0000313" key="6">
    <source>
        <dbReference type="EMBL" id="RNA39439.1"/>
    </source>
</evidence>
<evidence type="ECO:0000256" key="4">
    <source>
        <dbReference type="ARBA" id="ARBA00023065"/>
    </source>
</evidence>
<dbReference type="STRING" id="10195.A0A3M7SUQ6"/>
<name>A0A3M7SUQ6_BRAPC</name>
<evidence type="ECO:0000256" key="3">
    <source>
        <dbReference type="ARBA" id="ARBA00022781"/>
    </source>
</evidence>
<dbReference type="FunFam" id="3.30.70.100:FF:000002">
    <property type="entry name" value="V-type proton ATPase subunit C"/>
    <property type="match status" value="1"/>
</dbReference>
<evidence type="ECO:0000313" key="7">
    <source>
        <dbReference type="Proteomes" id="UP000276133"/>
    </source>
</evidence>
<comment type="subunit">
    <text evidence="5">V-ATPase is a heteromultimeric enzyme made up of two complexes: the ATP-hydrolytic V1 complex and the proton translocation V0 complex. The V1 complex consists of three catalytic AB heterodimers that form a heterohexamer, three peripheral stalks each consisting of EG heterodimers, one central rotor including subunits D and F, and the regulatory subunits C and H. The proton translocation complex V0 consists of the proton transport subunit a, a ring of proteolipid subunits c9c'', rotary subunit d, subunits e and f, and two accessory subunits.</text>
</comment>
<dbReference type="GO" id="GO:0005765">
    <property type="term" value="C:lysosomal membrane"/>
    <property type="evidence" value="ECO:0007669"/>
    <property type="project" value="TreeGrafter"/>
</dbReference>
<protein>
    <recommendedName>
        <fullName evidence="5">V-type proton ATPase subunit C</fullName>
    </recommendedName>
</protein>
<keyword evidence="7" id="KW-1185">Reference proteome</keyword>
<dbReference type="Proteomes" id="UP000276133">
    <property type="component" value="Unassembled WGS sequence"/>
</dbReference>
<evidence type="ECO:0000256" key="1">
    <source>
        <dbReference type="ARBA" id="ARBA00006138"/>
    </source>
</evidence>
<reference evidence="6 7" key="1">
    <citation type="journal article" date="2018" name="Sci. Rep.">
        <title>Genomic signatures of local adaptation to the degree of environmental predictability in rotifers.</title>
        <authorList>
            <person name="Franch-Gras L."/>
            <person name="Hahn C."/>
            <person name="Garcia-Roger E.M."/>
            <person name="Carmona M.J."/>
            <person name="Serra M."/>
            <person name="Gomez A."/>
        </authorList>
    </citation>
    <scope>NUCLEOTIDE SEQUENCE [LARGE SCALE GENOMIC DNA]</scope>
    <source>
        <strain evidence="6">HYR1</strain>
    </source>
</reference>
<comment type="similarity">
    <text evidence="1 5">Belongs to the V-ATPase C subunit family.</text>
</comment>
<dbReference type="Gene3D" id="1.20.1460.10">
    <property type="entry name" value="subunit c (vma5p) of the yeast v-atpase, domain 2"/>
    <property type="match status" value="1"/>
</dbReference>
<dbReference type="AlphaFoldDB" id="A0A3M7SUQ6"/>
<evidence type="ECO:0000256" key="5">
    <source>
        <dbReference type="RuleBase" id="RU364010"/>
    </source>
</evidence>
<accession>A0A3M7SUQ6</accession>
<dbReference type="EMBL" id="REGN01000749">
    <property type="protein sequence ID" value="RNA39439.1"/>
    <property type="molecule type" value="Genomic_DNA"/>
</dbReference>
<gene>
    <name evidence="6" type="ORF">BpHYR1_039331</name>
</gene>
<comment type="function">
    <text evidence="5">Subunit of the V1 complex of vacuolar(H+)-ATPase (V-ATPase), a multisubunit enzyme composed of a peripheral complex (V1) that hydrolyzes ATP and a membrane integral complex (V0) that translocates protons. V-ATPase is responsible for acidifying and maintaining the pH of intracellular compartments and in some cell types, is targeted to the plasma membrane, where it is responsible for acidifying the extracellular environment. Subunit C is necessary for the assembly of the catalytic sector of the enzyme and is likely to have a specific function in its catalytic activity.</text>
</comment>
<organism evidence="6 7">
    <name type="scientific">Brachionus plicatilis</name>
    <name type="common">Marine rotifer</name>
    <name type="synonym">Brachionus muelleri</name>
    <dbReference type="NCBI Taxonomy" id="10195"/>
    <lineage>
        <taxon>Eukaryota</taxon>
        <taxon>Metazoa</taxon>
        <taxon>Spiralia</taxon>
        <taxon>Gnathifera</taxon>
        <taxon>Rotifera</taxon>
        <taxon>Eurotatoria</taxon>
        <taxon>Monogononta</taxon>
        <taxon>Pseudotrocha</taxon>
        <taxon>Ploima</taxon>
        <taxon>Brachionidae</taxon>
        <taxon>Brachionus</taxon>
    </lineage>
</organism>
<dbReference type="OrthoDB" id="6605928at2759"/>
<dbReference type="GO" id="GO:0000221">
    <property type="term" value="C:vacuolar proton-transporting V-type ATPase, V1 domain"/>
    <property type="evidence" value="ECO:0007669"/>
    <property type="project" value="TreeGrafter"/>
</dbReference>
<keyword evidence="2 5" id="KW-0813">Transport</keyword>
<evidence type="ECO:0000256" key="2">
    <source>
        <dbReference type="ARBA" id="ARBA00022448"/>
    </source>
</evidence>
<comment type="caution">
    <text evidence="6">The sequence shown here is derived from an EMBL/GenBank/DDBJ whole genome shotgun (WGS) entry which is preliminary data.</text>
</comment>
<dbReference type="Gene3D" id="3.30.70.1180">
    <property type="entry name" value="Vacuolar atp synthase subunit c, domain 1"/>
    <property type="match status" value="1"/>
</dbReference>
<dbReference type="CDD" id="cd14785">
    <property type="entry name" value="V-ATPase_C"/>
    <property type="match status" value="1"/>
</dbReference>
<dbReference type="PANTHER" id="PTHR10137">
    <property type="entry name" value="V-TYPE PROTON ATPASE SUBUNIT C"/>
    <property type="match status" value="1"/>
</dbReference>
<proteinExistence type="inferred from homology"/>
<dbReference type="InterPro" id="IPR004907">
    <property type="entry name" value="ATPase_V1-cplx_csu"/>
</dbReference>
<dbReference type="PANTHER" id="PTHR10137:SF0">
    <property type="entry name" value="V-TYPE PROTON ATPASE SUBUNIT C"/>
    <property type="match status" value="1"/>
</dbReference>
<sequence length="388" mass="45003">MSSNSDNFWLISVPGEKTPQESWEKVSKTASAYSSVFKFNIPNLKVGTLDHLFGLSDDLAKMDTFIESVTRKVAQYFSEVLEHEKDKLAENLMANNADCFTYVTNFEWDHAKYPPKQALKSIAETISKQVSQIENDLKSKSTAYNSIKQSLTALQKKQTGSLLTRNLGDILKKEDFVLNSEYLQTLIVVISKSCQDEWFANYETLCEYVVPRSSKKLFEEGDQVMVNVTMFQKVVDTFKMKCRDRKYMVRDFQYDESTISKDNEQLKTLEQNKKDKFGPLVRWLKINFSESFMAWIHIKALRVFVETLLRYGLPVNFQAMIIKPQKKNGKKLREMLDTMYAHLSASTDLSKKELSNAMEIPGLMNNSADYYPYVYYSLNLDFLENNRY</sequence>
<dbReference type="GO" id="GO:0046961">
    <property type="term" value="F:proton-transporting ATPase activity, rotational mechanism"/>
    <property type="evidence" value="ECO:0007669"/>
    <property type="project" value="InterPro"/>
</dbReference>
<keyword evidence="4 5" id="KW-0406">Ion transport</keyword>
<dbReference type="Pfam" id="PF03223">
    <property type="entry name" value="V-ATPase_C"/>
    <property type="match status" value="1"/>
</dbReference>
<keyword evidence="3 5" id="KW-0375">Hydrogen ion transport</keyword>
<dbReference type="Gene3D" id="3.30.70.100">
    <property type="match status" value="1"/>
</dbReference>